<dbReference type="SUPFAM" id="SSF103473">
    <property type="entry name" value="MFS general substrate transporter"/>
    <property type="match status" value="1"/>
</dbReference>
<dbReference type="Pfam" id="PF00083">
    <property type="entry name" value="Sugar_tr"/>
    <property type="match status" value="1"/>
</dbReference>
<name>A0A9W7SPG5_9PEZI</name>
<sequence length="497" mass="53733">MAAVKMSPREPDEISKMPETTGAVITHLPSDGTDQFTDPEVPTIQVPTRKQRLSDIFTIICAGFALISDGYQNNLMTMTNVVLKKEYKKQYTSKYSTGVSNALLVGEIIGQITIGLTCDYIGRKAAIIITTLMIVVGGILATAANGYTIIGMFWMLTIARGVVGFGTGGEYPACSTSASEAANEHRLKQRGPIFIMVTNLPLSLGGPVAVIIFLIVLSAAGSSHLSTVWRTCMGIGVIFPLSVFYFRLKMLNSKLYRRGAIKNRVPYLLVVRYYWRSLIGTCGAWFLYDFVTFPNGIFSGEIISSVVTGPDTIRSTGEWQLLLGILSIPGVLIGAYLCNKIGRKYTMMLGFSGYLVFGLIVGLSYDKITKIVPLFVVLYGLMQSSGNLGPGDMLGLLSSESYATAVRGTCYGISAAFGKTGAAIGTQAFTPSQTHLGKRWTFIIAAICGVAGILSDEKFRLYLVSEGWDGEMGEEDLKALADQGIPEDVVEEVKAEK</sequence>
<feature type="domain" description="Major facilitator superfamily (MFS) profile" evidence="8">
    <location>
        <begin position="58"/>
        <end position="464"/>
    </location>
</feature>
<dbReference type="InterPro" id="IPR020846">
    <property type="entry name" value="MFS_dom"/>
</dbReference>
<evidence type="ECO:0000256" key="1">
    <source>
        <dbReference type="ARBA" id="ARBA00004141"/>
    </source>
</evidence>
<gene>
    <name evidence="9" type="ORF">Tdes44962_MAKER03483</name>
</gene>
<dbReference type="InterPro" id="IPR005828">
    <property type="entry name" value="MFS_sugar_transport-like"/>
</dbReference>
<comment type="caution">
    <text evidence="9">The sequence shown here is derived from an EMBL/GenBank/DDBJ whole genome shotgun (WGS) entry which is preliminary data.</text>
</comment>
<dbReference type="PANTHER" id="PTHR23508">
    <property type="entry name" value="CARBOXYLIC ACID TRANSPORTER PROTEIN HOMOLOG"/>
    <property type="match status" value="1"/>
</dbReference>
<reference evidence="9 10" key="1">
    <citation type="journal article" date="2018" name="IMA Fungus">
        <title>IMA Genome-F 10: Nine draft genome sequences of Claviceps purpurea s.lat., including C. arundinis, C. humidiphila, and C. cf. spartinae, pseudomolecules for the pitch canker pathogen Fusarium circinatum, draft genome of Davidsoniella eucalypti, Grosmannia galeiformis, Quambalaria eucalypti, and Teratosphaeria destructans.</title>
        <authorList>
            <person name="Wingfield B.D."/>
            <person name="Liu M."/>
            <person name="Nguyen H.D."/>
            <person name="Lane F.A."/>
            <person name="Morgan S.W."/>
            <person name="De Vos L."/>
            <person name="Wilken P.M."/>
            <person name="Duong T.A."/>
            <person name="Aylward J."/>
            <person name="Coetzee M.P."/>
            <person name="Dadej K."/>
            <person name="De Beer Z.W."/>
            <person name="Findlay W."/>
            <person name="Havenga M."/>
            <person name="Kolarik M."/>
            <person name="Menzies J.G."/>
            <person name="Naidoo K."/>
            <person name="Pochopski O."/>
            <person name="Shoukouhi P."/>
            <person name="Santana Q.C."/>
            <person name="Seifert K.A."/>
            <person name="Soal N."/>
            <person name="Steenkamp E.T."/>
            <person name="Tatham C.T."/>
            <person name="van der Nest M.A."/>
            <person name="Wingfield M.J."/>
        </authorList>
    </citation>
    <scope>NUCLEOTIDE SEQUENCE [LARGE SCALE GENOMIC DNA]</scope>
    <source>
        <strain evidence="9">CMW44962</strain>
    </source>
</reference>
<feature type="transmembrane region" description="Helical" evidence="7">
    <location>
        <begin position="228"/>
        <end position="246"/>
    </location>
</feature>
<evidence type="ECO:0000313" key="10">
    <source>
        <dbReference type="Proteomes" id="UP001138500"/>
    </source>
</evidence>
<dbReference type="EMBL" id="RIBY02001990">
    <property type="protein sequence ID" value="KAH9826351.1"/>
    <property type="molecule type" value="Genomic_DNA"/>
</dbReference>
<evidence type="ECO:0000256" key="6">
    <source>
        <dbReference type="ARBA" id="ARBA00023136"/>
    </source>
</evidence>
<evidence type="ECO:0000256" key="3">
    <source>
        <dbReference type="ARBA" id="ARBA00022448"/>
    </source>
</evidence>
<reference evidence="9 10" key="2">
    <citation type="journal article" date="2021" name="Curr. Genet.">
        <title>Genetic response to nitrogen starvation in the aggressive Eucalyptus foliar pathogen Teratosphaeria destructans.</title>
        <authorList>
            <person name="Havenga M."/>
            <person name="Wingfield B.D."/>
            <person name="Wingfield M.J."/>
            <person name="Dreyer L.L."/>
            <person name="Roets F."/>
            <person name="Aylward J."/>
        </authorList>
    </citation>
    <scope>NUCLEOTIDE SEQUENCE [LARGE SCALE GENOMIC DNA]</scope>
    <source>
        <strain evidence="9">CMW44962</strain>
    </source>
</reference>
<keyword evidence="10" id="KW-1185">Reference proteome</keyword>
<dbReference type="GO" id="GO:0046943">
    <property type="term" value="F:carboxylic acid transmembrane transporter activity"/>
    <property type="evidence" value="ECO:0007669"/>
    <property type="project" value="TreeGrafter"/>
</dbReference>
<dbReference type="InterPro" id="IPR036259">
    <property type="entry name" value="MFS_trans_sf"/>
</dbReference>
<dbReference type="PROSITE" id="PS50850">
    <property type="entry name" value="MFS"/>
    <property type="match status" value="1"/>
</dbReference>
<accession>A0A9W7SPG5</accession>
<evidence type="ECO:0000256" key="2">
    <source>
        <dbReference type="ARBA" id="ARBA00010992"/>
    </source>
</evidence>
<keyword evidence="6 7" id="KW-0472">Membrane</keyword>
<comment type="subcellular location">
    <subcellularLocation>
        <location evidence="1">Membrane</location>
        <topology evidence="1">Multi-pass membrane protein</topology>
    </subcellularLocation>
</comment>
<dbReference type="Gene3D" id="1.20.1250.20">
    <property type="entry name" value="MFS general substrate transporter like domains"/>
    <property type="match status" value="1"/>
</dbReference>
<protein>
    <submittedName>
        <fullName evidence="9">Glycerophosphoinositol permease</fullName>
    </submittedName>
</protein>
<keyword evidence="5 7" id="KW-1133">Transmembrane helix</keyword>
<feature type="transmembrane region" description="Helical" evidence="7">
    <location>
        <begin position="125"/>
        <end position="150"/>
    </location>
</feature>
<evidence type="ECO:0000313" key="9">
    <source>
        <dbReference type="EMBL" id="KAH9826351.1"/>
    </source>
</evidence>
<evidence type="ECO:0000256" key="4">
    <source>
        <dbReference type="ARBA" id="ARBA00022692"/>
    </source>
</evidence>
<dbReference type="AlphaFoldDB" id="A0A9W7SPG5"/>
<keyword evidence="4 7" id="KW-0812">Transmembrane</keyword>
<dbReference type="Proteomes" id="UP001138500">
    <property type="component" value="Unassembled WGS sequence"/>
</dbReference>
<dbReference type="FunFam" id="1.20.1250.20:FF:000140">
    <property type="entry name" value="Putative MFS phospholipid transporter"/>
    <property type="match status" value="1"/>
</dbReference>
<feature type="transmembrane region" description="Helical" evidence="7">
    <location>
        <begin position="193"/>
        <end position="216"/>
    </location>
</feature>
<feature type="transmembrane region" description="Helical" evidence="7">
    <location>
        <begin position="345"/>
        <end position="365"/>
    </location>
</feature>
<feature type="transmembrane region" description="Helical" evidence="7">
    <location>
        <begin position="319"/>
        <end position="338"/>
    </location>
</feature>
<comment type="similarity">
    <text evidence="2">Belongs to the major facilitator superfamily. Sugar transporter (TC 2.A.1.1) family.</text>
</comment>
<organism evidence="9 10">
    <name type="scientific">Teratosphaeria destructans</name>
    <dbReference type="NCBI Taxonomy" id="418781"/>
    <lineage>
        <taxon>Eukaryota</taxon>
        <taxon>Fungi</taxon>
        <taxon>Dikarya</taxon>
        <taxon>Ascomycota</taxon>
        <taxon>Pezizomycotina</taxon>
        <taxon>Dothideomycetes</taxon>
        <taxon>Dothideomycetidae</taxon>
        <taxon>Mycosphaerellales</taxon>
        <taxon>Teratosphaeriaceae</taxon>
        <taxon>Teratosphaeria</taxon>
    </lineage>
</organism>
<dbReference type="GO" id="GO:0005886">
    <property type="term" value="C:plasma membrane"/>
    <property type="evidence" value="ECO:0007669"/>
    <property type="project" value="TreeGrafter"/>
</dbReference>
<proteinExistence type="inferred from homology"/>
<keyword evidence="3" id="KW-0813">Transport</keyword>
<evidence type="ECO:0000259" key="8">
    <source>
        <dbReference type="PROSITE" id="PS50850"/>
    </source>
</evidence>
<evidence type="ECO:0000256" key="7">
    <source>
        <dbReference type="SAM" id="Phobius"/>
    </source>
</evidence>
<evidence type="ECO:0000256" key="5">
    <source>
        <dbReference type="ARBA" id="ARBA00022989"/>
    </source>
</evidence>
<dbReference type="PANTHER" id="PTHR23508:SF10">
    <property type="entry name" value="CARBOXYLIC ACID TRANSPORTER PROTEIN HOMOLOG"/>
    <property type="match status" value="1"/>
</dbReference>
<feature type="transmembrane region" description="Helical" evidence="7">
    <location>
        <begin position="267"/>
        <end position="288"/>
    </location>
</feature>
<dbReference type="OrthoDB" id="2153661at2759"/>